<feature type="compositionally biased region" description="Basic and acidic residues" evidence="5">
    <location>
        <begin position="1"/>
        <end position="17"/>
    </location>
</feature>
<dbReference type="InterPro" id="IPR010445">
    <property type="entry name" value="LapA_dom"/>
</dbReference>
<feature type="transmembrane region" description="Helical" evidence="6">
    <location>
        <begin position="51"/>
        <end position="71"/>
    </location>
</feature>
<feature type="region of interest" description="Disordered" evidence="5">
    <location>
        <begin position="1"/>
        <end position="45"/>
    </location>
</feature>
<organism evidence="8 9">
    <name type="scientific">Nocardia bhagyanarayanae</name>
    <dbReference type="NCBI Taxonomy" id="1215925"/>
    <lineage>
        <taxon>Bacteria</taxon>
        <taxon>Bacillati</taxon>
        <taxon>Actinomycetota</taxon>
        <taxon>Actinomycetes</taxon>
        <taxon>Mycobacteriales</taxon>
        <taxon>Nocardiaceae</taxon>
        <taxon>Nocardia</taxon>
    </lineage>
</organism>
<protein>
    <submittedName>
        <fullName evidence="8">Putative integral membrane protein</fullName>
    </submittedName>
</protein>
<proteinExistence type="predicted"/>
<name>A0A543FCB2_9NOCA</name>
<evidence type="ECO:0000256" key="4">
    <source>
        <dbReference type="ARBA" id="ARBA00023136"/>
    </source>
</evidence>
<feature type="compositionally biased region" description="Pro residues" evidence="5">
    <location>
        <begin position="18"/>
        <end position="35"/>
    </location>
</feature>
<keyword evidence="9" id="KW-1185">Reference proteome</keyword>
<dbReference type="Proteomes" id="UP000316331">
    <property type="component" value="Unassembled WGS sequence"/>
</dbReference>
<evidence type="ECO:0000313" key="9">
    <source>
        <dbReference type="Proteomes" id="UP000316331"/>
    </source>
</evidence>
<dbReference type="AlphaFoldDB" id="A0A543FCB2"/>
<gene>
    <name evidence="8" type="ORF">FB390_3110</name>
</gene>
<dbReference type="Pfam" id="PF06305">
    <property type="entry name" value="LapA_dom"/>
    <property type="match status" value="1"/>
</dbReference>
<sequence>MSTNAEHEPEASRRDKPTVPPTTPPRTPPSPPATKPPMTGAKPSISSRTGYAWVGLVAGTLIMILLLIFILQNLQTVEVSMFFWNFHLPLGVAVLLSVILGALVMALVGGMRIMQLRRAAKR</sequence>
<evidence type="ECO:0000256" key="2">
    <source>
        <dbReference type="ARBA" id="ARBA00022692"/>
    </source>
</evidence>
<keyword evidence="4 6" id="KW-0472">Membrane</keyword>
<feature type="domain" description="Lipopolysaccharide assembly protein A" evidence="7">
    <location>
        <begin position="72"/>
        <end position="122"/>
    </location>
</feature>
<keyword evidence="3 6" id="KW-1133">Transmembrane helix</keyword>
<evidence type="ECO:0000259" key="7">
    <source>
        <dbReference type="Pfam" id="PF06305"/>
    </source>
</evidence>
<feature type="transmembrane region" description="Helical" evidence="6">
    <location>
        <begin position="91"/>
        <end position="114"/>
    </location>
</feature>
<evidence type="ECO:0000256" key="3">
    <source>
        <dbReference type="ARBA" id="ARBA00022989"/>
    </source>
</evidence>
<accession>A0A543FCB2</accession>
<evidence type="ECO:0000256" key="1">
    <source>
        <dbReference type="ARBA" id="ARBA00022475"/>
    </source>
</evidence>
<dbReference type="GO" id="GO:0005886">
    <property type="term" value="C:plasma membrane"/>
    <property type="evidence" value="ECO:0007669"/>
    <property type="project" value="InterPro"/>
</dbReference>
<comment type="caution">
    <text evidence="8">The sequence shown here is derived from an EMBL/GenBank/DDBJ whole genome shotgun (WGS) entry which is preliminary data.</text>
</comment>
<evidence type="ECO:0000256" key="5">
    <source>
        <dbReference type="SAM" id="MobiDB-lite"/>
    </source>
</evidence>
<evidence type="ECO:0000256" key="6">
    <source>
        <dbReference type="SAM" id="Phobius"/>
    </source>
</evidence>
<dbReference type="OrthoDB" id="4427099at2"/>
<keyword evidence="2 6" id="KW-0812">Transmembrane</keyword>
<keyword evidence="1" id="KW-1003">Cell membrane</keyword>
<evidence type="ECO:0000313" key="8">
    <source>
        <dbReference type="EMBL" id="TQM31452.1"/>
    </source>
</evidence>
<reference evidence="8 9" key="1">
    <citation type="submission" date="2019-06" db="EMBL/GenBank/DDBJ databases">
        <title>Sequencing the genomes of 1000 actinobacteria strains.</title>
        <authorList>
            <person name="Klenk H.-P."/>
        </authorList>
    </citation>
    <scope>NUCLEOTIDE SEQUENCE [LARGE SCALE GENOMIC DNA]</scope>
    <source>
        <strain evidence="8 9">DSM 103495</strain>
    </source>
</reference>
<dbReference type="EMBL" id="VFPG01000001">
    <property type="protein sequence ID" value="TQM31452.1"/>
    <property type="molecule type" value="Genomic_DNA"/>
</dbReference>
<dbReference type="RefSeq" id="WP_141809538.1">
    <property type="nucleotide sequence ID" value="NZ_VFPG01000001.1"/>
</dbReference>